<proteinExistence type="predicted"/>
<comment type="caution">
    <text evidence="1">The sequence shown here is derived from an EMBL/GenBank/DDBJ whole genome shotgun (WGS) entry which is preliminary data.</text>
</comment>
<name>A0ACB9ZBI8_9PEZI</name>
<dbReference type="EMBL" id="MU393440">
    <property type="protein sequence ID" value="KAI4868145.1"/>
    <property type="molecule type" value="Genomic_DNA"/>
</dbReference>
<sequence length="151" mass="16576">MASYLGLEKNISYWTIPAALVLALLPRVYSGLTGPGTKIFDPNNPRTFAARLDSAEIDKKLRLRLQRAEAVVANAFETLGLYAAAVTAGNAAGVQARIMNTLTLSYIASRVLYTWIYIWGQENRKIAPLRTIVWGVGMCFSMAMFIAASRS</sequence>
<protein>
    <submittedName>
        <fullName evidence="1">Uncharacterized protein</fullName>
    </submittedName>
</protein>
<evidence type="ECO:0000313" key="1">
    <source>
        <dbReference type="EMBL" id="KAI4868145.1"/>
    </source>
</evidence>
<reference evidence="1 2" key="1">
    <citation type="journal article" date="2022" name="New Phytol.">
        <title>Ecological generalism drives hyperdiversity of secondary metabolite gene clusters in xylarialean endophytes.</title>
        <authorList>
            <person name="Franco M.E.E."/>
            <person name="Wisecaver J.H."/>
            <person name="Arnold A.E."/>
            <person name="Ju Y.M."/>
            <person name="Slot J.C."/>
            <person name="Ahrendt S."/>
            <person name="Moore L.P."/>
            <person name="Eastman K.E."/>
            <person name="Scott K."/>
            <person name="Konkel Z."/>
            <person name="Mondo S.J."/>
            <person name="Kuo A."/>
            <person name="Hayes R.D."/>
            <person name="Haridas S."/>
            <person name="Andreopoulos B."/>
            <person name="Riley R."/>
            <person name="LaButti K."/>
            <person name="Pangilinan J."/>
            <person name="Lipzen A."/>
            <person name="Amirebrahimi M."/>
            <person name="Yan J."/>
            <person name="Adam C."/>
            <person name="Keymanesh K."/>
            <person name="Ng V."/>
            <person name="Louie K."/>
            <person name="Northen T."/>
            <person name="Drula E."/>
            <person name="Henrissat B."/>
            <person name="Hsieh H.M."/>
            <person name="Youens-Clark K."/>
            <person name="Lutzoni F."/>
            <person name="Miadlikowska J."/>
            <person name="Eastwood D.C."/>
            <person name="Hamelin R.C."/>
            <person name="Grigoriev I.V."/>
            <person name="U'Ren J.M."/>
        </authorList>
    </citation>
    <scope>NUCLEOTIDE SEQUENCE [LARGE SCALE GENOMIC DNA]</scope>
    <source>
        <strain evidence="1 2">CBS 119005</strain>
    </source>
</reference>
<gene>
    <name evidence="1" type="ORF">F4820DRAFT_150761</name>
</gene>
<dbReference type="Proteomes" id="UP001497700">
    <property type="component" value="Unassembled WGS sequence"/>
</dbReference>
<accession>A0ACB9ZBI8</accession>
<evidence type="ECO:0000313" key="2">
    <source>
        <dbReference type="Proteomes" id="UP001497700"/>
    </source>
</evidence>
<organism evidence="1 2">
    <name type="scientific">Hypoxylon rubiginosum</name>
    <dbReference type="NCBI Taxonomy" id="110542"/>
    <lineage>
        <taxon>Eukaryota</taxon>
        <taxon>Fungi</taxon>
        <taxon>Dikarya</taxon>
        <taxon>Ascomycota</taxon>
        <taxon>Pezizomycotina</taxon>
        <taxon>Sordariomycetes</taxon>
        <taxon>Xylariomycetidae</taxon>
        <taxon>Xylariales</taxon>
        <taxon>Hypoxylaceae</taxon>
        <taxon>Hypoxylon</taxon>
    </lineage>
</organism>
<keyword evidence="2" id="KW-1185">Reference proteome</keyword>